<organism evidence="14 15">
    <name type="scientific">Weissella sagaensis</name>
    <dbReference type="NCBI Taxonomy" id="2559928"/>
    <lineage>
        <taxon>Bacteria</taxon>
        <taxon>Bacillati</taxon>
        <taxon>Bacillota</taxon>
        <taxon>Bacilli</taxon>
        <taxon>Lactobacillales</taxon>
        <taxon>Lactobacillaceae</taxon>
        <taxon>Weissella</taxon>
    </lineage>
</organism>
<dbReference type="InterPro" id="IPR036393">
    <property type="entry name" value="AceGlu_kinase-like_sf"/>
</dbReference>
<feature type="domain" description="Aspartate/glutamate/uridylate kinase" evidence="12">
    <location>
        <begin position="2"/>
        <end position="278"/>
    </location>
</feature>
<evidence type="ECO:0000256" key="7">
    <source>
        <dbReference type="ARBA" id="ARBA00022840"/>
    </source>
</evidence>
<dbReference type="EMBL" id="JBHSSG010000007">
    <property type="protein sequence ID" value="MFC6178166.1"/>
    <property type="molecule type" value="Genomic_DNA"/>
</dbReference>
<evidence type="ECO:0000256" key="1">
    <source>
        <dbReference type="ARBA" id="ARBA00003121"/>
    </source>
</evidence>
<evidence type="ECO:0000256" key="9">
    <source>
        <dbReference type="ARBA" id="ARBA00047872"/>
    </source>
</evidence>
<evidence type="ECO:0000256" key="2">
    <source>
        <dbReference type="ARBA" id="ARBA00004766"/>
    </source>
</evidence>
<dbReference type="InterPro" id="IPR001048">
    <property type="entry name" value="Asp/Glu/Uridylate_kinase"/>
</dbReference>
<name>A0ABW1RRU8_9LACO</name>
<feature type="domain" description="Aspartokinase ACT" evidence="13">
    <location>
        <begin position="390"/>
        <end position="449"/>
    </location>
</feature>
<dbReference type="SUPFAM" id="SSF55021">
    <property type="entry name" value="ACT-like"/>
    <property type="match status" value="2"/>
</dbReference>
<dbReference type="CDD" id="cd04911">
    <property type="entry name" value="ACT_AKiii-YclM-BS_1"/>
    <property type="match status" value="1"/>
</dbReference>
<keyword evidence="6 10" id="KW-0418">Kinase</keyword>
<dbReference type="EC" id="2.7.2.4" evidence="10"/>
<keyword evidence="4 10" id="KW-0808">Transferase</keyword>
<dbReference type="InterPro" id="IPR035804">
    <property type="entry name" value="AKIII_YclM_N"/>
</dbReference>
<dbReference type="CDD" id="cd04245">
    <property type="entry name" value="AAK_AKiii-YclM-BS"/>
    <property type="match status" value="1"/>
</dbReference>
<dbReference type="PANTHER" id="PTHR21499">
    <property type="entry name" value="ASPARTATE KINASE"/>
    <property type="match status" value="1"/>
</dbReference>
<dbReference type="PROSITE" id="PS00324">
    <property type="entry name" value="ASPARTOKINASE"/>
    <property type="match status" value="1"/>
</dbReference>
<dbReference type="Gene3D" id="3.40.1160.10">
    <property type="entry name" value="Acetylglutamate kinase-like"/>
    <property type="match status" value="1"/>
</dbReference>
<dbReference type="Pfam" id="PF22468">
    <property type="entry name" value="ACT_9"/>
    <property type="match status" value="1"/>
</dbReference>
<protein>
    <recommendedName>
        <fullName evidence="10">Aspartokinase</fullName>
        <ecNumber evidence="10">2.7.2.4</ecNumber>
    </recommendedName>
</protein>
<comment type="pathway">
    <text evidence="11">Amino-acid biosynthesis; L-methionine biosynthesis via de novo pathway; L-homoserine from L-aspartate: step 1/3.</text>
</comment>
<proteinExistence type="inferred from homology"/>
<evidence type="ECO:0000256" key="4">
    <source>
        <dbReference type="ARBA" id="ARBA00022679"/>
    </source>
</evidence>
<dbReference type="InterPro" id="IPR018042">
    <property type="entry name" value="Aspartate_kinase_CS"/>
</dbReference>
<dbReference type="Gene3D" id="1.20.120.1320">
    <property type="entry name" value="Aspartokinase, catalytic domain"/>
    <property type="match status" value="1"/>
</dbReference>
<dbReference type="NCBIfam" id="TIGR00657">
    <property type="entry name" value="asp_kinases"/>
    <property type="match status" value="1"/>
</dbReference>
<evidence type="ECO:0000256" key="3">
    <source>
        <dbReference type="ARBA" id="ARBA00010122"/>
    </source>
</evidence>
<sequence length="451" mass="49797">MKVVKFGGSSLATGEQVQKVFNIIQADEDRKVIVVSAPGKRFSGDIKVTDLLKTYADQTIAGDDTTNIVLTILDRYQAIADFFGLKENKIIPQIKQTLLQLNRVHYPSFDHLYAAFMGHGELLNAQLIAYILQEIGQPAGFISPTDLGMIVAGSPRAARLDAASYERMHNFQYNPDKLLIVPGFIAYTNDGYAATFSRGGSDITGAILARGLQADLYENFTDVSAIYAVNPSIVPHPKSIEKMTYREMRELSYAGFAVFHDEAIIPVIEANIPINVKNTNDPTAPGTLIVPNQAITPTYPVTGIANDDRFAALYLHRYLLNREVGFTLKILQILASYNVSYEHMPSGIDDMTIIFDKSQLTPTIKAHISHDLYQTIAPDELEWLDDYAIIMIVGEGMQRNISTLNKITDALAQANINLPMVNQGASQISTMLGVPVDQMNEAVKVIYEAVF</sequence>
<dbReference type="InterPro" id="IPR042199">
    <property type="entry name" value="AsparK_Bifunc_asparK/hSer_DH"/>
</dbReference>
<dbReference type="InterPro" id="IPR005260">
    <property type="entry name" value="Asp_kin_monofn"/>
</dbReference>
<dbReference type="InterPro" id="IPR001341">
    <property type="entry name" value="Asp_kinase"/>
</dbReference>
<evidence type="ECO:0000256" key="11">
    <source>
        <dbReference type="RuleBase" id="RU004249"/>
    </source>
</evidence>
<dbReference type="RefSeq" id="WP_137600703.1">
    <property type="nucleotide sequence ID" value="NZ_BJDT01000005.1"/>
</dbReference>
<evidence type="ECO:0000256" key="10">
    <source>
        <dbReference type="RuleBase" id="RU003448"/>
    </source>
</evidence>
<dbReference type="InterPro" id="IPR045865">
    <property type="entry name" value="ACT-like_dom_sf"/>
</dbReference>
<evidence type="ECO:0000256" key="6">
    <source>
        <dbReference type="ARBA" id="ARBA00022777"/>
    </source>
</evidence>
<gene>
    <name evidence="14" type="ORF">ACFQGR_01900</name>
</gene>
<dbReference type="SUPFAM" id="SSF53633">
    <property type="entry name" value="Carbamate kinase-like"/>
    <property type="match status" value="1"/>
</dbReference>
<dbReference type="InterPro" id="IPR054352">
    <property type="entry name" value="ACT_Aspartokinase"/>
</dbReference>
<dbReference type="PIRSF" id="PIRSF000726">
    <property type="entry name" value="Asp_kin"/>
    <property type="match status" value="1"/>
</dbReference>
<evidence type="ECO:0000256" key="8">
    <source>
        <dbReference type="ARBA" id="ARBA00022915"/>
    </source>
</evidence>
<dbReference type="NCBIfam" id="NF006540">
    <property type="entry name" value="PRK09034.1"/>
    <property type="match status" value="1"/>
</dbReference>
<comment type="catalytic activity">
    <reaction evidence="9 10">
        <text>L-aspartate + ATP = 4-phospho-L-aspartate + ADP</text>
        <dbReference type="Rhea" id="RHEA:23776"/>
        <dbReference type="ChEBI" id="CHEBI:29991"/>
        <dbReference type="ChEBI" id="CHEBI:30616"/>
        <dbReference type="ChEBI" id="CHEBI:57535"/>
        <dbReference type="ChEBI" id="CHEBI:456216"/>
        <dbReference type="EC" id="2.7.2.4"/>
    </reaction>
</comment>
<evidence type="ECO:0000256" key="5">
    <source>
        <dbReference type="ARBA" id="ARBA00022741"/>
    </source>
</evidence>
<comment type="similarity">
    <text evidence="3 10">Belongs to the aspartokinase family.</text>
</comment>
<evidence type="ECO:0000313" key="15">
    <source>
        <dbReference type="Proteomes" id="UP001596158"/>
    </source>
</evidence>
<dbReference type="Gene3D" id="3.30.2130.10">
    <property type="entry name" value="VC0802-like"/>
    <property type="match status" value="1"/>
</dbReference>
<comment type="pathway">
    <text evidence="11">Amino-acid biosynthesis; L-threonine biosynthesis; L-threonine from L-aspartate: step 1/5.</text>
</comment>
<keyword evidence="11" id="KW-0028">Amino-acid biosynthesis</keyword>
<reference evidence="15" key="1">
    <citation type="journal article" date="2019" name="Int. J. Syst. Evol. Microbiol.">
        <title>The Global Catalogue of Microorganisms (GCM) 10K type strain sequencing project: providing services to taxonomists for standard genome sequencing and annotation.</title>
        <authorList>
            <consortium name="The Broad Institute Genomics Platform"/>
            <consortium name="The Broad Institute Genome Sequencing Center for Infectious Disease"/>
            <person name="Wu L."/>
            <person name="Ma J."/>
        </authorList>
    </citation>
    <scope>NUCLEOTIDE SEQUENCE [LARGE SCALE GENOMIC DNA]</scope>
    <source>
        <strain evidence="15">CCM 8924</strain>
    </source>
</reference>
<keyword evidence="5" id="KW-0547">Nucleotide-binding</keyword>
<evidence type="ECO:0000259" key="12">
    <source>
        <dbReference type="Pfam" id="PF00696"/>
    </source>
</evidence>
<comment type="pathway">
    <text evidence="2 11">Amino-acid biosynthesis; L-lysine biosynthesis via DAP pathway; (S)-tetrahydrodipicolinate from L-aspartate: step 1/4.</text>
</comment>
<evidence type="ECO:0000259" key="13">
    <source>
        <dbReference type="Pfam" id="PF22468"/>
    </source>
</evidence>
<dbReference type="Pfam" id="PF00696">
    <property type="entry name" value="AA_kinase"/>
    <property type="match status" value="1"/>
</dbReference>
<evidence type="ECO:0000313" key="14">
    <source>
        <dbReference type="EMBL" id="MFC6178166.1"/>
    </source>
</evidence>
<dbReference type="Proteomes" id="UP001596158">
    <property type="component" value="Unassembled WGS sequence"/>
</dbReference>
<dbReference type="PANTHER" id="PTHR21499:SF67">
    <property type="entry name" value="ASPARTOKINASE 3"/>
    <property type="match status" value="1"/>
</dbReference>
<comment type="function">
    <text evidence="1">Catalyzes the phosphorylation of the beta-carboxyl group of aspartic acid with ATP to yield 4-phospho-L-aspartate, which is involved in the branched biosynthetic pathway leading to the biosynthesis of amino acids threonine, isoleucine and methionine.</text>
</comment>
<keyword evidence="8" id="KW-0220">Diaminopimelate biosynthesis</keyword>
<keyword evidence="7" id="KW-0067">ATP-binding</keyword>
<dbReference type="GO" id="GO:0004072">
    <property type="term" value="F:aspartate kinase activity"/>
    <property type="evidence" value="ECO:0007669"/>
    <property type="project" value="UniProtKB-EC"/>
</dbReference>
<accession>A0ABW1RRU8</accession>
<comment type="caution">
    <text evidence="14">The sequence shown here is derived from an EMBL/GenBank/DDBJ whole genome shotgun (WGS) entry which is preliminary data.</text>
</comment>
<keyword evidence="15" id="KW-1185">Reference proteome</keyword>